<evidence type="ECO:0000313" key="5">
    <source>
        <dbReference type="Proteomes" id="UP000504637"/>
    </source>
</evidence>
<keyword evidence="3" id="KW-0808">Transferase</keyword>
<evidence type="ECO:0000313" key="6">
    <source>
        <dbReference type="RefSeq" id="XP_033461381.1"/>
    </source>
</evidence>
<dbReference type="AlphaFoldDB" id="A0A6J3M8M2"/>
<dbReference type="Gene3D" id="3.40.50.150">
    <property type="entry name" value="Vaccinia Virus protein VP39"/>
    <property type="match status" value="1"/>
</dbReference>
<dbReference type="CDD" id="cd02440">
    <property type="entry name" value="AdoMet_MTases"/>
    <property type="match status" value="1"/>
</dbReference>
<accession>A0A6J3M8M2</accession>
<dbReference type="Pfam" id="PF08241">
    <property type="entry name" value="Methyltransf_11"/>
    <property type="match status" value="1"/>
</dbReference>
<dbReference type="RefSeq" id="XP_033461381.1">
    <property type="nucleotide sequence ID" value="XM_033601147.1"/>
</dbReference>
<dbReference type="InterPro" id="IPR013216">
    <property type="entry name" value="Methyltransf_11"/>
</dbReference>
<reference evidence="6" key="1">
    <citation type="submission" date="2020-01" db="EMBL/GenBank/DDBJ databases">
        <authorList>
            <consortium name="DOE Joint Genome Institute"/>
            <person name="Haridas S."/>
            <person name="Albert R."/>
            <person name="Binder M."/>
            <person name="Bloem J."/>
            <person name="Labutti K."/>
            <person name="Salamov A."/>
            <person name="Andreopoulos B."/>
            <person name="Baker S.E."/>
            <person name="Barry K."/>
            <person name="Bills G."/>
            <person name="Bluhm B.H."/>
            <person name="Cannon C."/>
            <person name="Castanera R."/>
            <person name="Culley D.E."/>
            <person name="Daum C."/>
            <person name="Ezra D."/>
            <person name="Gonzalez J.B."/>
            <person name="Henrissat B."/>
            <person name="Kuo A."/>
            <person name="Liang C."/>
            <person name="Lipzen A."/>
            <person name="Lutzoni F."/>
            <person name="Magnuson J."/>
            <person name="Mondo S."/>
            <person name="Nolan M."/>
            <person name="Ohm R."/>
            <person name="Pangilinan J."/>
            <person name="Park H.-J."/>
            <person name="Ramirez L."/>
            <person name="Alfaro M."/>
            <person name="Sun H."/>
            <person name="Tritt A."/>
            <person name="Yoshinaga Y."/>
            <person name="Zwiers L.-H."/>
            <person name="Turgeon B.G."/>
            <person name="Goodwin S.B."/>
            <person name="Spatafora J.W."/>
            <person name="Crous P.W."/>
            <person name="Grigoriev I.V."/>
        </authorList>
    </citation>
    <scope>NUCLEOTIDE SEQUENCE</scope>
    <source>
        <strain evidence="6">CBS 342.82</strain>
    </source>
</reference>
<comment type="similarity">
    <text evidence="1">Belongs to the methyltransferase superfamily.</text>
</comment>
<keyword evidence="5" id="KW-1185">Reference proteome</keyword>
<dbReference type="SUPFAM" id="SSF53335">
    <property type="entry name" value="S-adenosyl-L-methionine-dependent methyltransferases"/>
    <property type="match status" value="1"/>
</dbReference>
<reference evidence="6" key="3">
    <citation type="submission" date="2025-08" db="UniProtKB">
        <authorList>
            <consortium name="RefSeq"/>
        </authorList>
    </citation>
    <scope>IDENTIFICATION</scope>
    <source>
        <strain evidence="6">CBS 342.82</strain>
    </source>
</reference>
<keyword evidence="2 6" id="KW-0489">Methyltransferase</keyword>
<dbReference type="GO" id="GO:0032259">
    <property type="term" value="P:methylation"/>
    <property type="evidence" value="ECO:0007669"/>
    <property type="project" value="UniProtKB-KW"/>
</dbReference>
<dbReference type="Proteomes" id="UP000504637">
    <property type="component" value="Unplaced"/>
</dbReference>
<dbReference type="InterPro" id="IPR029063">
    <property type="entry name" value="SAM-dependent_MTases_sf"/>
</dbReference>
<evidence type="ECO:0000256" key="1">
    <source>
        <dbReference type="ARBA" id="ARBA00008361"/>
    </source>
</evidence>
<dbReference type="PANTHER" id="PTHR44942:SF4">
    <property type="entry name" value="METHYLTRANSFERASE TYPE 11 DOMAIN-CONTAINING PROTEIN"/>
    <property type="match status" value="1"/>
</dbReference>
<protein>
    <submittedName>
        <fullName evidence="6">S-adenosyl-L-methionine-dependent methyltransferase</fullName>
    </submittedName>
</protein>
<dbReference type="GO" id="GO:0008757">
    <property type="term" value="F:S-adenosylmethionine-dependent methyltransferase activity"/>
    <property type="evidence" value="ECO:0007669"/>
    <property type="project" value="InterPro"/>
</dbReference>
<evidence type="ECO:0000256" key="3">
    <source>
        <dbReference type="ARBA" id="ARBA00022679"/>
    </source>
</evidence>
<proteinExistence type="inferred from homology"/>
<gene>
    <name evidence="6" type="ORF">K489DRAFT_316252</name>
</gene>
<evidence type="ECO:0000259" key="4">
    <source>
        <dbReference type="Pfam" id="PF08241"/>
    </source>
</evidence>
<organism evidence="6">
    <name type="scientific">Dissoconium aciculare CBS 342.82</name>
    <dbReference type="NCBI Taxonomy" id="1314786"/>
    <lineage>
        <taxon>Eukaryota</taxon>
        <taxon>Fungi</taxon>
        <taxon>Dikarya</taxon>
        <taxon>Ascomycota</taxon>
        <taxon>Pezizomycotina</taxon>
        <taxon>Dothideomycetes</taxon>
        <taxon>Dothideomycetidae</taxon>
        <taxon>Mycosphaerellales</taxon>
        <taxon>Dissoconiaceae</taxon>
        <taxon>Dissoconium</taxon>
    </lineage>
</organism>
<name>A0A6J3M8M2_9PEZI</name>
<dbReference type="InterPro" id="IPR051052">
    <property type="entry name" value="Diverse_substrate_MTase"/>
</dbReference>
<dbReference type="PANTHER" id="PTHR44942">
    <property type="entry name" value="METHYLTRANSF_11 DOMAIN-CONTAINING PROTEIN"/>
    <property type="match status" value="1"/>
</dbReference>
<reference evidence="6" key="2">
    <citation type="submission" date="2020-04" db="EMBL/GenBank/DDBJ databases">
        <authorList>
            <consortium name="NCBI Genome Project"/>
        </authorList>
    </citation>
    <scope>NUCLEOTIDE SEQUENCE</scope>
    <source>
        <strain evidence="6">CBS 342.82</strain>
    </source>
</reference>
<feature type="domain" description="Methyltransferase type 11" evidence="4">
    <location>
        <begin position="61"/>
        <end position="161"/>
    </location>
</feature>
<dbReference type="OrthoDB" id="10027013at2759"/>
<sequence>MSTSQISSAAQRAFTAAAAYDTHRPSYTSPSEADASSSSSKALQFLLEQTRVAGVQGAHLLDLGAGTGKFTEALAARPENYRITAAEPHAQMREVLVKKDLPGVTVIEGGAEDLKGFVDEESVDAVFAAQVWFLSIWAFHWFATPLALHEIHRVLQPHGVLGLIWNAEDYNSPRTHAATEPWLGKLQDLLYSCEPDARNPSQEDDHPRFRHMRWREVFDDAQIRANPFKLMSGAASQLFALPLGEYKEHFEHFLTEEELWGRFSSLGHIAEMGGEEKQRVHQAFLKILEDPSAEKDAQGRLTVHGDIHIYWTSKIPSEGRSTLFSVERS</sequence>
<evidence type="ECO:0000256" key="2">
    <source>
        <dbReference type="ARBA" id="ARBA00022603"/>
    </source>
</evidence>
<dbReference type="GeneID" id="54358947"/>